<evidence type="ECO:0000259" key="2">
    <source>
        <dbReference type="Pfam" id="PF06724"/>
    </source>
</evidence>
<keyword evidence="1" id="KW-0472">Membrane</keyword>
<name>A0ABN5X0D6_9GAMM</name>
<evidence type="ECO:0000256" key="1">
    <source>
        <dbReference type="SAM" id="Phobius"/>
    </source>
</evidence>
<gene>
    <name evidence="3" type="ORF">HORIV_39980</name>
</gene>
<organism evidence="3 4">
    <name type="scientific">Vreelandella olivaria</name>
    <dbReference type="NCBI Taxonomy" id="390919"/>
    <lineage>
        <taxon>Bacteria</taxon>
        <taxon>Pseudomonadati</taxon>
        <taxon>Pseudomonadota</taxon>
        <taxon>Gammaproteobacteria</taxon>
        <taxon>Oceanospirillales</taxon>
        <taxon>Halomonadaceae</taxon>
        <taxon>Vreelandella</taxon>
    </lineage>
</organism>
<keyword evidence="4" id="KW-1185">Reference proteome</keyword>
<dbReference type="InterPro" id="IPR009597">
    <property type="entry name" value="DUF1206"/>
</dbReference>
<protein>
    <recommendedName>
        <fullName evidence="2">DUF1206 domain-containing protein</fullName>
    </recommendedName>
</protein>
<feature type="transmembrane region" description="Helical" evidence="1">
    <location>
        <begin position="46"/>
        <end position="69"/>
    </location>
</feature>
<accession>A0ABN5X0D6</accession>
<dbReference type="Proteomes" id="UP000289555">
    <property type="component" value="Chromosome"/>
</dbReference>
<feature type="transmembrane region" description="Helical" evidence="1">
    <location>
        <begin position="7"/>
        <end position="26"/>
    </location>
</feature>
<keyword evidence="1" id="KW-0812">Transmembrane</keyword>
<evidence type="ECO:0000313" key="4">
    <source>
        <dbReference type="Proteomes" id="UP000289555"/>
    </source>
</evidence>
<keyword evidence="1" id="KW-1133">Transmembrane helix</keyword>
<reference evidence="4" key="1">
    <citation type="journal article" date="2019" name="Microbiol. Resour. Announc.">
        <title>Complete Genome Sequence of Halomonas olivaria, a Moderately Halophilic Bacterium Isolated from Olive Processing Effluents, Obtained by Nanopore Sequencing.</title>
        <authorList>
            <person name="Nagata S."/>
            <person name="Ii K.M."/>
            <person name="Tsukimi T."/>
            <person name="Miura M.C."/>
            <person name="Galipon J."/>
            <person name="Arakawa K."/>
        </authorList>
    </citation>
    <scope>NUCLEOTIDE SEQUENCE [LARGE SCALE GENOMIC DNA]</scope>
    <source>
        <strain evidence="4">TYRC17</strain>
    </source>
</reference>
<feature type="domain" description="DUF1206" evidence="2">
    <location>
        <begin position="1"/>
        <end position="30"/>
    </location>
</feature>
<dbReference type="EMBL" id="AP019416">
    <property type="protein sequence ID" value="BBI51577.1"/>
    <property type="molecule type" value="Genomic_DNA"/>
</dbReference>
<sequence length="87" mass="9600">MQQPFGRWLVGGVGLIMIGVGIAHAFKGYKAKFDKHFSMPTQTQQWAYPICRFGLVIRGVVFVIVGSFLSSPLIKSTPMKQAVWGSV</sequence>
<evidence type="ECO:0000313" key="3">
    <source>
        <dbReference type="EMBL" id="BBI51577.1"/>
    </source>
</evidence>
<dbReference type="Pfam" id="PF06724">
    <property type="entry name" value="DUF1206"/>
    <property type="match status" value="1"/>
</dbReference>
<proteinExistence type="predicted"/>